<dbReference type="STRING" id="3694.A0A2K2BEF5"/>
<dbReference type="GO" id="GO:0005737">
    <property type="term" value="C:cytoplasm"/>
    <property type="evidence" value="ECO:0007669"/>
    <property type="project" value="UniProtKB-SubCell"/>
</dbReference>
<name>A0A2K2BEF5_POPTR</name>
<feature type="domain" description="MI" evidence="7">
    <location>
        <begin position="1"/>
        <end position="83"/>
    </location>
</feature>
<dbReference type="Proteomes" id="UP000006729">
    <property type="component" value="Chromosome 2"/>
</dbReference>
<dbReference type="GO" id="GO:0045892">
    <property type="term" value="P:negative regulation of DNA-templated transcription"/>
    <property type="evidence" value="ECO:0007669"/>
    <property type="project" value="InterPro"/>
</dbReference>
<evidence type="ECO:0000259" key="7">
    <source>
        <dbReference type="PROSITE" id="PS51366"/>
    </source>
</evidence>
<dbReference type="SUPFAM" id="SSF48371">
    <property type="entry name" value="ARM repeat"/>
    <property type="match status" value="1"/>
</dbReference>
<dbReference type="PROSITE" id="PS51366">
    <property type="entry name" value="MI"/>
    <property type="match status" value="1"/>
</dbReference>
<keyword evidence="6" id="KW-0539">Nucleus</keyword>
<keyword evidence="5" id="KW-0810">Translation regulation</keyword>
<dbReference type="AlphaFoldDB" id="A0A2K2BEF5"/>
<evidence type="ECO:0000256" key="2">
    <source>
        <dbReference type="ARBA" id="ARBA00005497"/>
    </source>
</evidence>
<dbReference type="PANTHER" id="PTHR12626:SF2">
    <property type="entry name" value="MA3 DOMAIN-CONTAINING TRANSLATION REGULATORY FACTOR 2"/>
    <property type="match status" value="1"/>
</dbReference>
<reference evidence="8 9" key="1">
    <citation type="journal article" date="2006" name="Science">
        <title>The genome of black cottonwood, Populus trichocarpa (Torr. &amp; Gray).</title>
        <authorList>
            <person name="Tuskan G.A."/>
            <person name="Difazio S."/>
            <person name="Jansson S."/>
            <person name="Bohlmann J."/>
            <person name="Grigoriev I."/>
            <person name="Hellsten U."/>
            <person name="Putnam N."/>
            <person name="Ralph S."/>
            <person name="Rombauts S."/>
            <person name="Salamov A."/>
            <person name="Schein J."/>
            <person name="Sterck L."/>
            <person name="Aerts A."/>
            <person name="Bhalerao R.R."/>
            <person name="Bhalerao R.P."/>
            <person name="Blaudez D."/>
            <person name="Boerjan W."/>
            <person name="Brun A."/>
            <person name="Brunner A."/>
            <person name="Busov V."/>
            <person name="Campbell M."/>
            <person name="Carlson J."/>
            <person name="Chalot M."/>
            <person name="Chapman J."/>
            <person name="Chen G.L."/>
            <person name="Cooper D."/>
            <person name="Coutinho P.M."/>
            <person name="Couturier J."/>
            <person name="Covert S."/>
            <person name="Cronk Q."/>
            <person name="Cunningham R."/>
            <person name="Davis J."/>
            <person name="Degroeve S."/>
            <person name="Dejardin A."/>
            <person name="Depamphilis C."/>
            <person name="Detter J."/>
            <person name="Dirks B."/>
            <person name="Dubchak I."/>
            <person name="Duplessis S."/>
            <person name="Ehlting J."/>
            <person name="Ellis B."/>
            <person name="Gendler K."/>
            <person name="Goodstein D."/>
            <person name="Gribskov M."/>
            <person name="Grimwood J."/>
            <person name="Groover A."/>
            <person name="Gunter L."/>
            <person name="Hamberger B."/>
            <person name="Heinze B."/>
            <person name="Helariutta Y."/>
            <person name="Henrissat B."/>
            <person name="Holligan D."/>
            <person name="Holt R."/>
            <person name="Huang W."/>
            <person name="Islam-Faridi N."/>
            <person name="Jones S."/>
            <person name="Jones-Rhoades M."/>
            <person name="Jorgensen R."/>
            <person name="Joshi C."/>
            <person name="Kangasjarvi J."/>
            <person name="Karlsson J."/>
            <person name="Kelleher C."/>
            <person name="Kirkpatrick R."/>
            <person name="Kirst M."/>
            <person name="Kohler A."/>
            <person name="Kalluri U."/>
            <person name="Larimer F."/>
            <person name="Leebens-Mack J."/>
            <person name="Leple J.C."/>
            <person name="Locascio P."/>
            <person name="Lou Y."/>
            <person name="Lucas S."/>
            <person name="Martin F."/>
            <person name="Montanini B."/>
            <person name="Napoli C."/>
            <person name="Nelson D.R."/>
            <person name="Nelson C."/>
            <person name="Nieminen K."/>
            <person name="Nilsson O."/>
            <person name="Pereda V."/>
            <person name="Peter G."/>
            <person name="Philippe R."/>
            <person name="Pilate G."/>
            <person name="Poliakov A."/>
            <person name="Razumovskaya J."/>
            <person name="Richardson P."/>
            <person name="Rinaldi C."/>
            <person name="Ritland K."/>
            <person name="Rouze P."/>
            <person name="Ryaboy D."/>
            <person name="Schmutz J."/>
            <person name="Schrader J."/>
            <person name="Segerman B."/>
            <person name="Shin H."/>
            <person name="Siddiqui A."/>
            <person name="Sterky F."/>
            <person name="Terry A."/>
            <person name="Tsai C.J."/>
            <person name="Uberbacher E."/>
            <person name="Unneberg P."/>
            <person name="Vahala J."/>
            <person name="Wall K."/>
            <person name="Wessler S."/>
            <person name="Yang G."/>
            <person name="Yin T."/>
            <person name="Douglas C."/>
            <person name="Marra M."/>
            <person name="Sandberg G."/>
            <person name="Van de Peer Y."/>
            <person name="Rokhsar D."/>
        </authorList>
    </citation>
    <scope>NUCLEOTIDE SEQUENCE [LARGE SCALE GENOMIC DNA]</scope>
    <source>
        <strain evidence="9">cv. Nisqually</strain>
    </source>
</reference>
<evidence type="ECO:0000313" key="9">
    <source>
        <dbReference type="Proteomes" id="UP000006729"/>
    </source>
</evidence>
<dbReference type="PANTHER" id="PTHR12626">
    <property type="entry name" value="PROGRAMMED CELL DEATH 4"/>
    <property type="match status" value="1"/>
</dbReference>
<evidence type="ECO:0000313" key="8">
    <source>
        <dbReference type="EMBL" id="PNT48124.1"/>
    </source>
</evidence>
<evidence type="ECO:0000256" key="6">
    <source>
        <dbReference type="ARBA" id="ARBA00023242"/>
    </source>
</evidence>
<proteinExistence type="inferred from homology"/>
<gene>
    <name evidence="8" type="ORF">POPTR_002G061800</name>
</gene>
<comment type="subcellular location">
    <subcellularLocation>
        <location evidence="1">Cytoplasm</location>
    </subcellularLocation>
</comment>
<protein>
    <recommendedName>
        <fullName evidence="7">MI domain-containing protein</fullName>
    </recommendedName>
</protein>
<evidence type="ECO:0000256" key="3">
    <source>
        <dbReference type="ARBA" id="ARBA00022490"/>
    </source>
</evidence>
<dbReference type="InterPro" id="IPR003891">
    <property type="entry name" value="Initiation_fac_eIF4g_MI"/>
</dbReference>
<evidence type="ECO:0000256" key="1">
    <source>
        <dbReference type="ARBA" id="ARBA00004496"/>
    </source>
</evidence>
<keyword evidence="3" id="KW-0963">Cytoplasm</keyword>
<dbReference type="InterPro" id="IPR039778">
    <property type="entry name" value="PDCD4"/>
</dbReference>
<organism evidence="8 9">
    <name type="scientific">Populus trichocarpa</name>
    <name type="common">Western balsam poplar</name>
    <name type="synonym">Populus balsamifera subsp. trichocarpa</name>
    <dbReference type="NCBI Taxonomy" id="3694"/>
    <lineage>
        <taxon>Eukaryota</taxon>
        <taxon>Viridiplantae</taxon>
        <taxon>Streptophyta</taxon>
        <taxon>Embryophyta</taxon>
        <taxon>Tracheophyta</taxon>
        <taxon>Spermatophyta</taxon>
        <taxon>Magnoliopsida</taxon>
        <taxon>eudicotyledons</taxon>
        <taxon>Gunneridae</taxon>
        <taxon>Pentapetalae</taxon>
        <taxon>rosids</taxon>
        <taxon>fabids</taxon>
        <taxon>Malpighiales</taxon>
        <taxon>Salicaceae</taxon>
        <taxon>Saliceae</taxon>
        <taxon>Populus</taxon>
    </lineage>
</organism>
<evidence type="ECO:0000256" key="4">
    <source>
        <dbReference type="ARBA" id="ARBA00022737"/>
    </source>
</evidence>
<keyword evidence="4" id="KW-0677">Repeat</keyword>
<dbReference type="Gene3D" id="1.25.40.180">
    <property type="match status" value="1"/>
</dbReference>
<dbReference type="InParanoid" id="A0A2K2BEF5"/>
<evidence type="ECO:0000256" key="5">
    <source>
        <dbReference type="ARBA" id="ARBA00022845"/>
    </source>
</evidence>
<dbReference type="SMR" id="A0A2K2BEF5"/>
<dbReference type="EMBL" id="CM009291">
    <property type="protein sequence ID" value="PNT48124.1"/>
    <property type="molecule type" value="Genomic_DNA"/>
</dbReference>
<comment type="similarity">
    <text evidence="2">Belongs to the PDCD4 family.</text>
</comment>
<dbReference type="Pfam" id="PF02847">
    <property type="entry name" value="MA3"/>
    <property type="match status" value="1"/>
</dbReference>
<sequence>MHERHFFLDEIVKKARLAIIEKKKERLRGSLDECFNSGLITIYQMMKGFERISESLDDLALDVPDVRNNSQIFTLRELSLQGG</sequence>
<dbReference type="GO" id="GO:0006417">
    <property type="term" value="P:regulation of translation"/>
    <property type="evidence" value="ECO:0007669"/>
    <property type="project" value="UniProtKB-KW"/>
</dbReference>
<dbReference type="Gramene" id="Potri.002G061800.1.v4.1">
    <property type="protein sequence ID" value="Potri.002G061800.1.v4.1"/>
    <property type="gene ID" value="Potri.002G061800.v4.1"/>
</dbReference>
<dbReference type="InterPro" id="IPR016024">
    <property type="entry name" value="ARM-type_fold"/>
</dbReference>
<accession>A0A2K2BEF5</accession>
<keyword evidence="9" id="KW-1185">Reference proteome</keyword>